<gene>
    <name evidence="4" type="ORF">EH31_14330</name>
</gene>
<accession>A0A074M8X3</accession>
<dbReference type="NCBIfam" id="TIGR02098">
    <property type="entry name" value="MJ0042_CXXC"/>
    <property type="match status" value="1"/>
</dbReference>
<dbReference type="AlphaFoldDB" id="A0A074M8X3"/>
<evidence type="ECO:0000313" key="4">
    <source>
        <dbReference type="EMBL" id="KEO89205.1"/>
    </source>
</evidence>
<feature type="domain" description="Zinc finger/thioredoxin putative" evidence="3">
    <location>
        <begin position="1"/>
        <end position="36"/>
    </location>
</feature>
<dbReference type="eggNOG" id="ENOG5032ZVA">
    <property type="taxonomic scope" value="Bacteria"/>
</dbReference>
<reference evidence="4 5" key="1">
    <citation type="submission" date="2014-04" db="EMBL/GenBank/DDBJ databases">
        <title>A comprehensive comparison of genomes of Erythrobacter spp. strains.</title>
        <authorList>
            <person name="Zheng Q."/>
        </authorList>
    </citation>
    <scope>NUCLEOTIDE SEQUENCE [LARGE SCALE GENOMIC DNA]</scope>
    <source>
        <strain evidence="4 5">DSM 6997</strain>
    </source>
</reference>
<evidence type="ECO:0000259" key="3">
    <source>
        <dbReference type="Pfam" id="PF13717"/>
    </source>
</evidence>
<dbReference type="STRING" id="1044.EH31_14330"/>
<name>A0A074M8X3_ERYLO</name>
<feature type="transmembrane region" description="Helical" evidence="2">
    <location>
        <begin position="181"/>
        <end position="202"/>
    </location>
</feature>
<feature type="compositionally biased region" description="Acidic residues" evidence="1">
    <location>
        <begin position="129"/>
        <end position="139"/>
    </location>
</feature>
<feature type="compositionally biased region" description="Acidic residues" evidence="1">
    <location>
        <begin position="147"/>
        <end position="160"/>
    </location>
</feature>
<evidence type="ECO:0000256" key="1">
    <source>
        <dbReference type="SAM" id="MobiDB-lite"/>
    </source>
</evidence>
<feature type="region of interest" description="Disordered" evidence="1">
    <location>
        <begin position="42"/>
        <end position="169"/>
    </location>
</feature>
<dbReference type="EMBL" id="JMIW01000006">
    <property type="protein sequence ID" value="KEO89205.1"/>
    <property type="molecule type" value="Genomic_DNA"/>
</dbReference>
<feature type="compositionally biased region" description="Pro residues" evidence="1">
    <location>
        <begin position="52"/>
        <end position="73"/>
    </location>
</feature>
<dbReference type="InterPro" id="IPR011723">
    <property type="entry name" value="Znf/thioredoxin_put"/>
</dbReference>
<evidence type="ECO:0000313" key="5">
    <source>
        <dbReference type="Proteomes" id="UP000027647"/>
    </source>
</evidence>
<dbReference type="OrthoDB" id="7159357at2"/>
<feature type="compositionally biased region" description="Polar residues" evidence="1">
    <location>
        <begin position="77"/>
        <end position="91"/>
    </location>
</feature>
<comment type="caution">
    <text evidence="4">The sequence shown here is derived from an EMBL/GenBank/DDBJ whole genome shotgun (WGS) entry which is preliminary data.</text>
</comment>
<proteinExistence type="predicted"/>
<protein>
    <recommendedName>
        <fullName evidence="3">Zinc finger/thioredoxin putative domain-containing protein</fullName>
    </recommendedName>
</protein>
<sequence length="315" mass="34236">MIISCPACGTRYAVPDKAIGQEGRTVRCAKCKHSWFQDPEPLELAQEVAPSPAAPSAPVPTPTPEPAPKPSPEPTARNESTSPKAPTSQVPASEIPGPSVDHWRSDVQDPPEYEAAKEESLASSSDPLADADDDDPYYDDADRAFDSDEGEGEYEDDYEDGASSFDYRPPFTRRRNSLKMWTIAAAVFAAVATGTVIAANYYGLPDWVPIQRPEFGIGKTDLELDFPATQQRKEVLESGEEIFQVRGSISNVGQETVGVPSLLIVFRDAREKNVYSWVVVPSRRELAPGESLNVTEAITDIPPTAQAAEIGWSPN</sequence>
<dbReference type="Pfam" id="PF13717">
    <property type="entry name" value="Zn_ribbon_4"/>
    <property type="match status" value="1"/>
</dbReference>
<organism evidence="4 5">
    <name type="scientific">Erythrobacter longus</name>
    <dbReference type="NCBI Taxonomy" id="1044"/>
    <lineage>
        <taxon>Bacteria</taxon>
        <taxon>Pseudomonadati</taxon>
        <taxon>Pseudomonadota</taxon>
        <taxon>Alphaproteobacteria</taxon>
        <taxon>Sphingomonadales</taxon>
        <taxon>Erythrobacteraceae</taxon>
        <taxon>Erythrobacter/Porphyrobacter group</taxon>
        <taxon>Erythrobacter</taxon>
    </lineage>
</organism>
<dbReference type="Proteomes" id="UP000027647">
    <property type="component" value="Unassembled WGS sequence"/>
</dbReference>
<keyword evidence="2" id="KW-1133">Transmembrane helix</keyword>
<evidence type="ECO:0000256" key="2">
    <source>
        <dbReference type="SAM" id="Phobius"/>
    </source>
</evidence>
<keyword evidence="5" id="KW-1185">Reference proteome</keyword>
<keyword evidence="2" id="KW-0472">Membrane</keyword>
<keyword evidence="2" id="KW-0812">Transmembrane</keyword>